<protein>
    <submittedName>
        <fullName evidence="1">Uncharacterized protein</fullName>
    </submittedName>
</protein>
<dbReference type="HOGENOM" id="CLU_1659365_0_0_0"/>
<dbReference type="STRING" id="243090.RB12829"/>
<keyword evidence="2" id="KW-1185">Reference proteome</keyword>
<dbReference type="AlphaFoldDB" id="Q7UI09"/>
<reference evidence="1 2" key="1">
    <citation type="journal article" date="2003" name="Proc. Natl. Acad. Sci. U.S.A.">
        <title>Complete genome sequence of the marine planctomycete Pirellula sp. strain 1.</title>
        <authorList>
            <person name="Gloeckner F.O."/>
            <person name="Kube M."/>
            <person name="Bauer M."/>
            <person name="Teeling H."/>
            <person name="Lombardot T."/>
            <person name="Ludwig W."/>
            <person name="Gade D."/>
            <person name="Beck A."/>
            <person name="Borzym K."/>
            <person name="Heitmann K."/>
            <person name="Rabus R."/>
            <person name="Schlesner H."/>
            <person name="Amann R."/>
            <person name="Reinhardt R."/>
        </authorList>
    </citation>
    <scope>NUCLEOTIDE SEQUENCE [LARGE SCALE GENOMIC DNA]</scope>
    <source>
        <strain evidence="2">DSM 10527 / NCIMB 13988 / SH1</strain>
    </source>
</reference>
<dbReference type="InParanoid" id="Q7UI09"/>
<dbReference type="EnsemblBacteria" id="CAD77806">
    <property type="protein sequence ID" value="CAD77806"/>
    <property type="gene ID" value="RB12829"/>
</dbReference>
<evidence type="ECO:0000313" key="1">
    <source>
        <dbReference type="EMBL" id="CAD77806.1"/>
    </source>
</evidence>
<name>Q7UI09_RHOBA</name>
<dbReference type="KEGG" id="rba:RB12829"/>
<proteinExistence type="predicted"/>
<dbReference type="EMBL" id="BX294155">
    <property type="protein sequence ID" value="CAD77806.1"/>
    <property type="molecule type" value="Genomic_DNA"/>
</dbReference>
<dbReference type="PATRIC" id="fig|243090.15.peg.6216"/>
<gene>
    <name evidence="1" type="ordered locus">RB12829</name>
</gene>
<organism evidence="1 2">
    <name type="scientific">Rhodopirellula baltica (strain DSM 10527 / NCIMB 13988 / SH1)</name>
    <dbReference type="NCBI Taxonomy" id="243090"/>
    <lineage>
        <taxon>Bacteria</taxon>
        <taxon>Pseudomonadati</taxon>
        <taxon>Planctomycetota</taxon>
        <taxon>Planctomycetia</taxon>
        <taxon>Pirellulales</taxon>
        <taxon>Pirellulaceae</taxon>
        <taxon>Rhodopirellula</taxon>
    </lineage>
</organism>
<dbReference type="Proteomes" id="UP000001025">
    <property type="component" value="Chromosome"/>
</dbReference>
<sequence length="159" mass="17677">MCVAGRFTRRRTPATAFSRKNNLMAKFYVQCGARSLVVDAMDADAAAMHSVDLAMQPHLWIYDDEGLTDSDRHSHVMLEALMHMATEIRVSEQGFDRVDAARFGTPDMVHQWHQTMVGLARLMMAAGLASRPMRQLATAAVGKSVCSTPQEAESKRLPR</sequence>
<accession>Q7UI09</accession>
<evidence type="ECO:0000313" key="2">
    <source>
        <dbReference type="Proteomes" id="UP000001025"/>
    </source>
</evidence>
<dbReference type="OrthoDB" id="279935at2"/>